<evidence type="ECO:0000313" key="11">
    <source>
        <dbReference type="EMBL" id="NDV01392.1"/>
    </source>
</evidence>
<gene>
    <name evidence="9" type="primary">ftsQ</name>
    <name evidence="11" type="ORF">GZA08_10490</name>
</gene>
<dbReference type="AlphaFoldDB" id="A0A6B2K114"/>
<keyword evidence="12" id="KW-1185">Reference proteome</keyword>
<dbReference type="Pfam" id="PF03799">
    <property type="entry name" value="FtsQ_DivIB_C"/>
    <property type="match status" value="1"/>
</dbReference>
<dbReference type="GO" id="GO:0005886">
    <property type="term" value="C:plasma membrane"/>
    <property type="evidence" value="ECO:0007669"/>
    <property type="project" value="UniProtKB-SubCell"/>
</dbReference>
<dbReference type="GO" id="GO:0090529">
    <property type="term" value="P:cell septum assembly"/>
    <property type="evidence" value="ECO:0007669"/>
    <property type="project" value="InterPro"/>
</dbReference>
<dbReference type="Gene3D" id="3.40.50.11690">
    <property type="entry name" value="Cell division protein FtsQ/DivIB"/>
    <property type="match status" value="1"/>
</dbReference>
<evidence type="ECO:0000256" key="5">
    <source>
        <dbReference type="ARBA" id="ARBA00022692"/>
    </source>
</evidence>
<dbReference type="HAMAP" id="MF_00911">
    <property type="entry name" value="FtsQ_subfam"/>
    <property type="match status" value="1"/>
</dbReference>
<evidence type="ECO:0000256" key="2">
    <source>
        <dbReference type="ARBA" id="ARBA00022475"/>
    </source>
</evidence>
<proteinExistence type="inferred from homology"/>
<protein>
    <recommendedName>
        <fullName evidence="9">Cell division protein FtsQ</fullName>
    </recommendedName>
</protein>
<dbReference type="GO" id="GO:0043093">
    <property type="term" value="P:FtsZ-dependent cytokinesis"/>
    <property type="evidence" value="ECO:0007669"/>
    <property type="project" value="UniProtKB-UniRule"/>
</dbReference>
<keyword evidence="2 9" id="KW-1003">Cell membrane</keyword>
<dbReference type="PROSITE" id="PS51779">
    <property type="entry name" value="POTRA"/>
    <property type="match status" value="1"/>
</dbReference>
<evidence type="ECO:0000256" key="6">
    <source>
        <dbReference type="ARBA" id="ARBA00022989"/>
    </source>
</evidence>
<reference evidence="11 12" key="1">
    <citation type="submission" date="2020-02" db="EMBL/GenBank/DDBJ databases">
        <title>Pseudoroseicyclus tamarix, sp. nov., isolated from offshore sediment of a Tamarix chinensis forest.</title>
        <authorList>
            <person name="Gai Y."/>
        </authorList>
    </citation>
    <scope>NUCLEOTIDE SEQUENCE [LARGE SCALE GENOMIC DNA]</scope>
    <source>
        <strain evidence="11 12">CLL3-39</strain>
    </source>
</reference>
<evidence type="ECO:0000256" key="4">
    <source>
        <dbReference type="ARBA" id="ARBA00022618"/>
    </source>
</evidence>
<evidence type="ECO:0000259" key="10">
    <source>
        <dbReference type="PROSITE" id="PS51779"/>
    </source>
</evidence>
<keyword evidence="3 9" id="KW-0997">Cell inner membrane</keyword>
<comment type="caution">
    <text evidence="11">The sequence shown here is derived from an EMBL/GenBank/DDBJ whole genome shotgun (WGS) entry which is preliminary data.</text>
</comment>
<comment type="function">
    <text evidence="9">Essential cell division protein.</text>
</comment>
<feature type="domain" description="POTRA" evidence="10">
    <location>
        <begin position="77"/>
        <end position="145"/>
    </location>
</feature>
<dbReference type="InterPro" id="IPR026579">
    <property type="entry name" value="FtsQ"/>
</dbReference>
<evidence type="ECO:0000256" key="3">
    <source>
        <dbReference type="ARBA" id="ARBA00022519"/>
    </source>
</evidence>
<dbReference type="InterPro" id="IPR034746">
    <property type="entry name" value="POTRA"/>
</dbReference>
<keyword evidence="4 9" id="KW-0132">Cell division</keyword>
<evidence type="ECO:0000256" key="1">
    <source>
        <dbReference type="ARBA" id="ARBA00004370"/>
    </source>
</evidence>
<keyword evidence="6 9" id="KW-1133">Transmembrane helix</keyword>
<dbReference type="PANTHER" id="PTHR35851">
    <property type="entry name" value="CELL DIVISION PROTEIN FTSQ"/>
    <property type="match status" value="1"/>
</dbReference>
<keyword evidence="7 9" id="KW-0472">Membrane</keyword>
<evidence type="ECO:0000256" key="8">
    <source>
        <dbReference type="ARBA" id="ARBA00023306"/>
    </source>
</evidence>
<dbReference type="Proteomes" id="UP000474757">
    <property type="component" value="Unassembled WGS sequence"/>
</dbReference>
<feature type="transmembrane region" description="Helical" evidence="9">
    <location>
        <begin position="32"/>
        <end position="52"/>
    </location>
</feature>
<comment type="similarity">
    <text evidence="9">Belongs to the FtsQ/DivIB family. FtsQ subfamily.</text>
</comment>
<sequence length="288" mass="32191">MFAMKPPARRDPAPSRLGYRFHRLWLTPLFRIFLRVILPVFALFLISAAYVADDENWAAIEARYTAVVQSFQERPEFMVTGVDIRGADIALAAAINGLLPFEFPVTSFAIDLGGLKEEITALTAVKEARLRVQTGGTLRVDVTQRRPVAIWRHVDGLRLVDADGVLTGMVPNRTDRPDLPLIAGDGARESTVEAMALFAAAEPIMPRVRGLVRMGERRWDLVLDRGQRILLPEEGAVPALERVLALHEAQRMLDLDIVVVDMRSAARPTVRLSTFAEEHLRTVAERRQ</sequence>
<accession>A0A6B2K114</accession>
<evidence type="ECO:0000256" key="7">
    <source>
        <dbReference type="ARBA" id="ARBA00023136"/>
    </source>
</evidence>
<dbReference type="InterPro" id="IPR045335">
    <property type="entry name" value="FtsQ_C_sf"/>
</dbReference>
<organism evidence="11 12">
    <name type="scientific">Pseudoroseicyclus tamaricis</name>
    <dbReference type="NCBI Taxonomy" id="2705421"/>
    <lineage>
        <taxon>Bacteria</taxon>
        <taxon>Pseudomonadati</taxon>
        <taxon>Pseudomonadota</taxon>
        <taxon>Alphaproteobacteria</taxon>
        <taxon>Rhodobacterales</taxon>
        <taxon>Paracoccaceae</taxon>
        <taxon>Pseudoroseicyclus</taxon>
    </lineage>
</organism>
<keyword evidence="5 9" id="KW-0812">Transmembrane</keyword>
<dbReference type="GO" id="GO:0032153">
    <property type="term" value="C:cell division site"/>
    <property type="evidence" value="ECO:0007669"/>
    <property type="project" value="UniProtKB-UniRule"/>
</dbReference>
<dbReference type="RefSeq" id="WP_163893187.1">
    <property type="nucleotide sequence ID" value="NZ_JAAFYS010000002.1"/>
</dbReference>
<evidence type="ECO:0000313" key="12">
    <source>
        <dbReference type="Proteomes" id="UP000474757"/>
    </source>
</evidence>
<dbReference type="PANTHER" id="PTHR35851:SF1">
    <property type="entry name" value="CELL DIVISION PROTEIN FTSQ"/>
    <property type="match status" value="1"/>
</dbReference>
<keyword evidence="8 9" id="KW-0131">Cell cycle</keyword>
<dbReference type="EMBL" id="JAAGAB010000002">
    <property type="protein sequence ID" value="NDV01392.1"/>
    <property type="molecule type" value="Genomic_DNA"/>
</dbReference>
<name>A0A6B2K114_9RHOB</name>
<evidence type="ECO:0000256" key="9">
    <source>
        <dbReference type="HAMAP-Rule" id="MF_00911"/>
    </source>
</evidence>
<comment type="subcellular location">
    <subcellularLocation>
        <location evidence="9">Cell inner membrane</location>
        <topology evidence="9">Single-pass type II membrane protein</topology>
    </subcellularLocation>
    <subcellularLocation>
        <location evidence="1">Membrane</location>
    </subcellularLocation>
    <text evidence="9">Localizes to the division septum.</text>
</comment>
<dbReference type="InterPro" id="IPR005548">
    <property type="entry name" value="Cell_div_FtsQ/DivIB_C"/>
</dbReference>